<protein>
    <recommendedName>
        <fullName evidence="7">O-GlcNAc transferase C-terminal domain-containing protein</fullName>
    </recommendedName>
</protein>
<keyword evidence="3" id="KW-0808">Transferase</keyword>
<dbReference type="Gene3D" id="3.40.50.11380">
    <property type="match status" value="1"/>
</dbReference>
<dbReference type="Gene3D" id="3.40.50.2000">
    <property type="entry name" value="Glycogen Phosphorylase B"/>
    <property type="match status" value="1"/>
</dbReference>
<dbReference type="InterPro" id="IPR029489">
    <property type="entry name" value="OGT/SEC/SPY_C"/>
</dbReference>
<accession>D3BTQ6</accession>
<dbReference type="PANTHER" id="PTHR44835">
    <property type="entry name" value="UDP-N-ACETYLGLUCOSAMINE--PEPTIDE N-ACETYLGLUCOSAMINYLTRANSFERASE SPINDLY-RELATED"/>
    <property type="match status" value="1"/>
</dbReference>
<gene>
    <name evidence="8" type="ORF">PPL_11166</name>
</gene>
<proteinExistence type="predicted"/>
<keyword evidence="9" id="KW-1185">Reference proteome</keyword>
<evidence type="ECO:0000259" key="7">
    <source>
        <dbReference type="Pfam" id="PF13844"/>
    </source>
</evidence>
<dbReference type="GeneID" id="31366634"/>
<dbReference type="InterPro" id="IPR011990">
    <property type="entry name" value="TPR-like_helical_dom_sf"/>
</dbReference>
<evidence type="ECO:0000313" key="8">
    <source>
        <dbReference type="EMBL" id="EFA75092.1"/>
    </source>
</evidence>
<feature type="compositionally biased region" description="Polar residues" evidence="6">
    <location>
        <begin position="120"/>
        <end position="130"/>
    </location>
</feature>
<evidence type="ECO:0000313" key="9">
    <source>
        <dbReference type="Proteomes" id="UP000001396"/>
    </source>
</evidence>
<comment type="pathway">
    <text evidence="1">Protein modification; protein glycosylation.</text>
</comment>
<name>D3BTQ6_HETP5</name>
<dbReference type="SUPFAM" id="SSF48452">
    <property type="entry name" value="TPR-like"/>
    <property type="match status" value="2"/>
</dbReference>
<evidence type="ECO:0000256" key="3">
    <source>
        <dbReference type="ARBA" id="ARBA00022679"/>
    </source>
</evidence>
<dbReference type="EMBL" id="ADBJ01000056">
    <property type="protein sequence ID" value="EFA75092.1"/>
    <property type="molecule type" value="Genomic_DNA"/>
</dbReference>
<dbReference type="Proteomes" id="UP000001396">
    <property type="component" value="Unassembled WGS sequence"/>
</dbReference>
<dbReference type="GO" id="GO:0016757">
    <property type="term" value="F:glycosyltransferase activity"/>
    <property type="evidence" value="ECO:0007669"/>
    <property type="project" value="UniProtKB-KW"/>
</dbReference>
<feature type="region of interest" description="Disordered" evidence="6">
    <location>
        <begin position="120"/>
        <end position="151"/>
    </location>
</feature>
<comment type="caution">
    <text evidence="8">The sequence shown here is derived from an EMBL/GenBank/DDBJ whole genome shotgun (WGS) entry which is preliminary data.</text>
</comment>
<dbReference type="PANTHER" id="PTHR44835:SF1">
    <property type="entry name" value="PROTEIN O-GLCNAC TRANSFERASE"/>
    <property type="match status" value="1"/>
</dbReference>
<keyword evidence="4" id="KW-0677">Repeat</keyword>
<dbReference type="OMA" id="FGCYNTL"/>
<evidence type="ECO:0000256" key="6">
    <source>
        <dbReference type="SAM" id="MobiDB-lite"/>
    </source>
</evidence>
<keyword evidence="5" id="KW-0802">TPR repeat</keyword>
<evidence type="ECO:0000256" key="1">
    <source>
        <dbReference type="ARBA" id="ARBA00004922"/>
    </source>
</evidence>
<evidence type="ECO:0000256" key="5">
    <source>
        <dbReference type="ARBA" id="ARBA00022803"/>
    </source>
</evidence>
<dbReference type="Pfam" id="PF13844">
    <property type="entry name" value="Glyco_transf_41"/>
    <property type="match status" value="2"/>
</dbReference>
<sequence>MSSSQKNSSGNGSVNTIVVPKEQQTLVDKVRTLLLETPSKVTKEDQKIHFKTLFELTARLIEMDPLNNHYRELKAVSIFSFVDHCALPPQMAIAKLEEAVQIAPNVKFIKDRLNAFKQNNKISTFPPSSTNDNNNNNNNNRSKEVESNGSKKQMSIQLFARAIESHMKGDLNMSFHYSVAAHENDPENKEVNLHLGTLYAKQGKFPHANKHIDMAIKGKPTLYDAHVEKASLEQKEGETTNAIKRLSVLFKSSETTQDLKKRALLLKIFFMNYAEQYNNEKDIYEESILYHKFLNIKPYTLKQSSIKVAYLSSHFCEHPIAYFMDGILKCHNKETFEIHLISMGTQFDDFTKKFIGYVGEKNFHVMRGSCEKVAAAIRDMKITILNCLDVHTERDGEIASYRPAPIIVNYLGYPNTSGIADLIQYRITDQYADPLDTKQLWTEKLIRMPSTFLCFDASHIITHPITAQSPFEKNGYITFGCYNTLSKVQKGTWAVWKLILDRLPTARIAIKAPLFIVESAAQAYLKKLADIGVDTTRVLLKTYSMETGNHYDSYNEMDISLDPFPYNGTTTSLDSLWMGVPFVSMSGVTHVHNVGRSILTNVGLKELVGSNPEEYVNIAVQLASDTEKLKYLRTNLRNILSKSPISNPKQFTIDLEDKYILMFNEAL</sequence>
<evidence type="ECO:0000256" key="2">
    <source>
        <dbReference type="ARBA" id="ARBA00022676"/>
    </source>
</evidence>
<keyword evidence="2" id="KW-0328">Glycosyltransferase</keyword>
<feature type="domain" description="O-GlcNAc transferase C-terminal" evidence="7">
    <location>
        <begin position="299"/>
        <end position="463"/>
    </location>
</feature>
<dbReference type="STRING" id="670386.D3BTQ6"/>
<dbReference type="Gene3D" id="1.25.40.10">
    <property type="entry name" value="Tetratricopeptide repeat domain"/>
    <property type="match status" value="1"/>
</dbReference>
<organism evidence="8 9">
    <name type="scientific">Heterostelium pallidum (strain ATCC 26659 / Pp 5 / PN500)</name>
    <name type="common">Cellular slime mold</name>
    <name type="synonym">Polysphondylium pallidum</name>
    <dbReference type="NCBI Taxonomy" id="670386"/>
    <lineage>
        <taxon>Eukaryota</taxon>
        <taxon>Amoebozoa</taxon>
        <taxon>Evosea</taxon>
        <taxon>Eumycetozoa</taxon>
        <taxon>Dictyostelia</taxon>
        <taxon>Acytosteliales</taxon>
        <taxon>Acytosteliaceae</taxon>
        <taxon>Heterostelium</taxon>
    </lineage>
</organism>
<reference evidence="8 9" key="1">
    <citation type="journal article" date="2011" name="Genome Res.">
        <title>Phylogeny-wide analysis of social amoeba genomes highlights ancient origins for complex intercellular communication.</title>
        <authorList>
            <person name="Heidel A.J."/>
            <person name="Lawal H.M."/>
            <person name="Felder M."/>
            <person name="Schilde C."/>
            <person name="Helps N.R."/>
            <person name="Tunggal B."/>
            <person name="Rivero F."/>
            <person name="John U."/>
            <person name="Schleicher M."/>
            <person name="Eichinger L."/>
            <person name="Platzer M."/>
            <person name="Noegel A.A."/>
            <person name="Schaap P."/>
            <person name="Gloeckner G."/>
        </authorList>
    </citation>
    <scope>NUCLEOTIDE SEQUENCE [LARGE SCALE GENOMIC DNA]</scope>
    <source>
        <strain evidence="9">ATCC 26659 / Pp 5 / PN500</strain>
    </source>
</reference>
<dbReference type="AlphaFoldDB" id="D3BTQ6"/>
<evidence type="ECO:0000256" key="4">
    <source>
        <dbReference type="ARBA" id="ARBA00022737"/>
    </source>
</evidence>
<feature type="compositionally biased region" description="Low complexity" evidence="6">
    <location>
        <begin position="131"/>
        <end position="140"/>
    </location>
</feature>
<dbReference type="InterPro" id="IPR051939">
    <property type="entry name" value="Glycosyltr_41/O-GlcNAc_trsf"/>
</dbReference>
<dbReference type="InParanoid" id="D3BTQ6"/>
<feature type="domain" description="O-GlcNAc transferase C-terminal" evidence="7">
    <location>
        <begin position="476"/>
        <end position="655"/>
    </location>
</feature>
<dbReference type="RefSeq" id="XP_020427226.1">
    <property type="nucleotide sequence ID" value="XM_020581923.1"/>
</dbReference>